<organism evidence="2 3">
    <name type="scientific">Diplocarpon coronariae</name>
    <dbReference type="NCBI Taxonomy" id="2795749"/>
    <lineage>
        <taxon>Eukaryota</taxon>
        <taxon>Fungi</taxon>
        <taxon>Dikarya</taxon>
        <taxon>Ascomycota</taxon>
        <taxon>Pezizomycotina</taxon>
        <taxon>Leotiomycetes</taxon>
        <taxon>Helotiales</taxon>
        <taxon>Drepanopezizaceae</taxon>
        <taxon>Diplocarpon</taxon>
    </lineage>
</organism>
<dbReference type="OrthoDB" id="3536670at2759"/>
<name>A0A218Z0N5_9HELO</name>
<keyword evidence="3" id="KW-1185">Reference proteome</keyword>
<evidence type="ECO:0000313" key="2">
    <source>
        <dbReference type="EMBL" id="OWP01508.1"/>
    </source>
</evidence>
<accession>A0A218Z0N5</accession>
<evidence type="ECO:0000313" key="3">
    <source>
        <dbReference type="Proteomes" id="UP000242519"/>
    </source>
</evidence>
<dbReference type="InParanoid" id="A0A218Z0N5"/>
<protein>
    <submittedName>
        <fullName evidence="2">Uncharacterized protein</fullName>
    </submittedName>
</protein>
<dbReference type="EMBL" id="MZNU01000274">
    <property type="protein sequence ID" value="OWP01508.1"/>
    <property type="molecule type" value="Genomic_DNA"/>
</dbReference>
<dbReference type="AlphaFoldDB" id="A0A218Z0N5"/>
<dbReference type="Proteomes" id="UP000242519">
    <property type="component" value="Unassembled WGS sequence"/>
</dbReference>
<feature type="signal peptide" evidence="1">
    <location>
        <begin position="1"/>
        <end position="19"/>
    </location>
</feature>
<sequence>MQFNIFLAAMVFQFTSTFALTIPAANVEAPAANVERSLHRRATYDVLCRDGVFQNPDMDIPNVVCIAEAKCQGGNLAHEVQDANGATLYQTACYGCPVITSVGSMTNGCMFKDIVYAKC</sequence>
<reference evidence="2 3" key="1">
    <citation type="submission" date="2017-04" db="EMBL/GenBank/DDBJ databases">
        <title>Draft genome sequence of Marssonina coronaria NL1: causal agent of apple blotch.</title>
        <authorList>
            <person name="Cheng Q."/>
        </authorList>
    </citation>
    <scope>NUCLEOTIDE SEQUENCE [LARGE SCALE GENOMIC DNA]</scope>
    <source>
        <strain evidence="2 3">NL1</strain>
    </source>
</reference>
<keyword evidence="1" id="KW-0732">Signal</keyword>
<comment type="caution">
    <text evidence="2">The sequence shown here is derived from an EMBL/GenBank/DDBJ whole genome shotgun (WGS) entry which is preliminary data.</text>
</comment>
<proteinExistence type="predicted"/>
<feature type="chain" id="PRO_5012962478" evidence="1">
    <location>
        <begin position="20"/>
        <end position="119"/>
    </location>
</feature>
<evidence type="ECO:0000256" key="1">
    <source>
        <dbReference type="SAM" id="SignalP"/>
    </source>
</evidence>
<gene>
    <name evidence="2" type="ORF">B2J93_7020</name>
</gene>